<dbReference type="Proteomes" id="UP001363622">
    <property type="component" value="Unassembled WGS sequence"/>
</dbReference>
<reference evidence="1 2" key="1">
    <citation type="submission" date="2024-04" db="EMBL/GenBank/DDBJ databases">
        <title>Phyllosticta paracitricarpa is synonymous to the EU quarantine fungus P. citricarpa based on phylogenomic analyses.</title>
        <authorList>
            <consortium name="Lawrence Berkeley National Laboratory"/>
            <person name="Van Ingen-Buijs V.A."/>
            <person name="Van Westerhoven A.C."/>
            <person name="Haridas S."/>
            <person name="Skiadas P."/>
            <person name="Martin F."/>
            <person name="Groenewald J.Z."/>
            <person name="Crous P.W."/>
            <person name="Seidl M.F."/>
        </authorList>
    </citation>
    <scope>NUCLEOTIDE SEQUENCE [LARGE SCALE GENOMIC DNA]</scope>
    <source>
        <strain evidence="1 2">CBS 123371</strain>
    </source>
</reference>
<accession>A0ABR1KDS6</accession>
<dbReference type="EMBL" id="JBBPHU010000010">
    <property type="protein sequence ID" value="KAK7512916.1"/>
    <property type="molecule type" value="Genomic_DNA"/>
</dbReference>
<comment type="caution">
    <text evidence="1">The sequence shown here is derived from an EMBL/GenBank/DDBJ whole genome shotgun (WGS) entry which is preliminary data.</text>
</comment>
<protein>
    <submittedName>
        <fullName evidence="1">Uncharacterized protein</fullName>
    </submittedName>
</protein>
<name>A0ABR1KDS6_9PEZI</name>
<gene>
    <name evidence="1" type="ORF">IWZ03DRAFT_41993</name>
</gene>
<evidence type="ECO:0000313" key="2">
    <source>
        <dbReference type="Proteomes" id="UP001363622"/>
    </source>
</evidence>
<evidence type="ECO:0000313" key="1">
    <source>
        <dbReference type="EMBL" id="KAK7512916.1"/>
    </source>
</evidence>
<proteinExistence type="predicted"/>
<organism evidence="1 2">
    <name type="scientific">Phyllosticta citriasiana</name>
    <dbReference type="NCBI Taxonomy" id="595635"/>
    <lineage>
        <taxon>Eukaryota</taxon>
        <taxon>Fungi</taxon>
        <taxon>Dikarya</taxon>
        <taxon>Ascomycota</taxon>
        <taxon>Pezizomycotina</taxon>
        <taxon>Dothideomycetes</taxon>
        <taxon>Dothideomycetes incertae sedis</taxon>
        <taxon>Botryosphaeriales</taxon>
        <taxon>Phyllostictaceae</taxon>
        <taxon>Phyllosticta</taxon>
    </lineage>
</organism>
<keyword evidence="2" id="KW-1185">Reference proteome</keyword>
<sequence>MSRLFLIGTLRTVPTCWKRCRRGLTRWMMCCMCSACWLADLLAVWLAPLYVLVRGLSCSLQDMTSVARNIATRQLHDAQMEKRLATIRVVRGMIRQEDDKDERVRQTAQSVGHNGTASKWSNARSVRCAMERSTGTGSGAKKLLLLLLLLLPSSTPHATLFHPPRGQPQVR</sequence>